<proteinExistence type="inferred from homology"/>
<keyword evidence="3" id="KW-0378">Hydrolase</keyword>
<evidence type="ECO:0000259" key="5">
    <source>
        <dbReference type="SMART" id="SM00849"/>
    </source>
</evidence>
<sequence>MVTASGLPASNINLPVSSATVTVQALDTTLCLYVRSANFLDPVIPGHEAYNCPVLAFLVTHTAANGSIRRVLFDAGGRKDYWNYSPLVTGRFKSGFNVFGFTCPKDVNDVLCEAGIMTGGDDHDVEAVVWSHWHFDHIGDMSRFSKGTKIVVGPGFKANLLPGFPLNPESPLLETDYAGRELDEITFDSALRIGAFRAHDYFGDGSFYLLDVPGHAVGHMCGLARTTEESFVIMGADTCHFAGALRPSPTVPFPDTFDVNDGLDPVFNSPCPCTMFLDCHPASTDQKSTPYYKASKTPGSAYVDPHTADMSIAALRDFDADPNVFVGLAHDPALFEILPLLNTNRYASINDWKANGYKAAARWRFLNELPRNGKPGRPPLVMGWWRGAKRVTVQEAFAR</sequence>
<evidence type="ECO:0000256" key="4">
    <source>
        <dbReference type="ARBA" id="ARBA00022833"/>
    </source>
</evidence>
<evidence type="ECO:0000256" key="2">
    <source>
        <dbReference type="ARBA" id="ARBA00022723"/>
    </source>
</evidence>
<dbReference type="Proteomes" id="UP001310890">
    <property type="component" value="Unassembled WGS sequence"/>
</dbReference>
<comment type="caution">
    <text evidence="6">The sequence shown here is derived from an EMBL/GenBank/DDBJ whole genome shotgun (WGS) entry which is preliminary data.</text>
</comment>
<protein>
    <recommendedName>
        <fullName evidence="5">Metallo-beta-lactamase domain-containing protein</fullName>
    </recommendedName>
</protein>
<organism evidence="6 7">
    <name type="scientific">Meristemomyces frigidus</name>
    <dbReference type="NCBI Taxonomy" id="1508187"/>
    <lineage>
        <taxon>Eukaryota</taxon>
        <taxon>Fungi</taxon>
        <taxon>Dikarya</taxon>
        <taxon>Ascomycota</taxon>
        <taxon>Pezizomycotina</taxon>
        <taxon>Dothideomycetes</taxon>
        <taxon>Dothideomycetidae</taxon>
        <taxon>Mycosphaerellales</taxon>
        <taxon>Teratosphaeriaceae</taxon>
        <taxon>Meristemomyces</taxon>
    </lineage>
</organism>
<dbReference type="InterPro" id="IPR036866">
    <property type="entry name" value="RibonucZ/Hydroxyglut_hydro"/>
</dbReference>
<dbReference type="GO" id="GO:0046872">
    <property type="term" value="F:metal ion binding"/>
    <property type="evidence" value="ECO:0007669"/>
    <property type="project" value="UniProtKB-KW"/>
</dbReference>
<dbReference type="InterPro" id="IPR051013">
    <property type="entry name" value="MBL_superfamily_lactonases"/>
</dbReference>
<accession>A0AAN7TPY3</accession>
<keyword evidence="4" id="KW-0862">Zinc</keyword>
<gene>
    <name evidence="6" type="ORF">LTR62_002996</name>
</gene>
<dbReference type="GO" id="GO:0016787">
    <property type="term" value="F:hydrolase activity"/>
    <property type="evidence" value="ECO:0007669"/>
    <property type="project" value="UniProtKB-KW"/>
</dbReference>
<keyword evidence="2" id="KW-0479">Metal-binding</keyword>
<evidence type="ECO:0000313" key="7">
    <source>
        <dbReference type="Proteomes" id="UP001310890"/>
    </source>
</evidence>
<dbReference type="Pfam" id="PF00753">
    <property type="entry name" value="Lactamase_B"/>
    <property type="match status" value="1"/>
</dbReference>
<reference evidence="6" key="1">
    <citation type="submission" date="2023-08" db="EMBL/GenBank/DDBJ databases">
        <title>Black Yeasts Isolated from many extreme environments.</title>
        <authorList>
            <person name="Coleine C."/>
            <person name="Stajich J.E."/>
            <person name="Selbmann L."/>
        </authorList>
    </citation>
    <scope>NUCLEOTIDE SEQUENCE</scope>
    <source>
        <strain evidence="6">CCFEE 5401</strain>
    </source>
</reference>
<dbReference type="CDD" id="cd07730">
    <property type="entry name" value="metallo-hydrolase-like_MBL-fold"/>
    <property type="match status" value="1"/>
</dbReference>
<dbReference type="SMART" id="SM00849">
    <property type="entry name" value="Lactamase_B"/>
    <property type="match status" value="1"/>
</dbReference>
<dbReference type="PANTHER" id="PTHR42978:SF5">
    <property type="entry name" value="METALLO-BETA-LACTAMASE DOMAIN-CONTAINING PROTEIN"/>
    <property type="match status" value="1"/>
</dbReference>
<dbReference type="InterPro" id="IPR001279">
    <property type="entry name" value="Metallo-B-lactamas"/>
</dbReference>
<feature type="domain" description="Metallo-beta-lactamase" evidence="5">
    <location>
        <begin position="53"/>
        <end position="280"/>
    </location>
</feature>
<dbReference type="EMBL" id="JAVRRL010000002">
    <property type="protein sequence ID" value="KAK5118481.1"/>
    <property type="molecule type" value="Genomic_DNA"/>
</dbReference>
<dbReference type="PANTHER" id="PTHR42978">
    <property type="entry name" value="QUORUM-QUENCHING LACTONASE YTNP-RELATED-RELATED"/>
    <property type="match status" value="1"/>
</dbReference>
<evidence type="ECO:0000256" key="1">
    <source>
        <dbReference type="ARBA" id="ARBA00007749"/>
    </source>
</evidence>
<dbReference type="Gene3D" id="3.60.15.10">
    <property type="entry name" value="Ribonuclease Z/Hydroxyacylglutathione hydrolase-like"/>
    <property type="match status" value="1"/>
</dbReference>
<evidence type="ECO:0000256" key="3">
    <source>
        <dbReference type="ARBA" id="ARBA00022801"/>
    </source>
</evidence>
<dbReference type="SUPFAM" id="SSF56281">
    <property type="entry name" value="Metallo-hydrolase/oxidoreductase"/>
    <property type="match status" value="1"/>
</dbReference>
<dbReference type="AlphaFoldDB" id="A0AAN7TPY3"/>
<comment type="similarity">
    <text evidence="1">Belongs to the metallo-beta-lactamase superfamily.</text>
</comment>
<evidence type="ECO:0000313" key="6">
    <source>
        <dbReference type="EMBL" id="KAK5118481.1"/>
    </source>
</evidence>
<name>A0AAN7TPY3_9PEZI</name>